<protein>
    <submittedName>
        <fullName evidence="2">Uncharacterized protein</fullName>
    </submittedName>
</protein>
<feature type="region of interest" description="Disordered" evidence="1">
    <location>
        <begin position="1"/>
        <end position="65"/>
    </location>
</feature>
<dbReference type="AlphaFoldDB" id="A0A438DND4"/>
<accession>A0A438DND4</accession>
<comment type="caution">
    <text evidence="2">The sequence shown here is derived from an EMBL/GenBank/DDBJ whole genome shotgun (WGS) entry which is preliminary data.</text>
</comment>
<evidence type="ECO:0000313" key="2">
    <source>
        <dbReference type="EMBL" id="RVW36968.1"/>
    </source>
</evidence>
<evidence type="ECO:0000313" key="3">
    <source>
        <dbReference type="Proteomes" id="UP000288805"/>
    </source>
</evidence>
<dbReference type="Proteomes" id="UP000288805">
    <property type="component" value="Unassembled WGS sequence"/>
</dbReference>
<gene>
    <name evidence="2" type="ORF">CK203_103671</name>
</gene>
<dbReference type="EMBL" id="QGNW01001552">
    <property type="protein sequence ID" value="RVW36968.1"/>
    <property type="molecule type" value="Genomic_DNA"/>
</dbReference>
<sequence>MSEAPQASSISPSEGEVPLSPPQHKYETRRPPTIPGANNSCPKKSIRRRPTKKARVSDPGKSSALHNLSRLLQSLKFLLG</sequence>
<reference evidence="2 3" key="1">
    <citation type="journal article" date="2018" name="PLoS Genet.">
        <title>Population sequencing reveals clonal diversity and ancestral inbreeding in the grapevine cultivar Chardonnay.</title>
        <authorList>
            <person name="Roach M.J."/>
            <person name="Johnson D.L."/>
            <person name="Bohlmann J."/>
            <person name="van Vuuren H.J."/>
            <person name="Jones S.J."/>
            <person name="Pretorius I.S."/>
            <person name="Schmidt S.A."/>
            <person name="Borneman A.R."/>
        </authorList>
    </citation>
    <scope>NUCLEOTIDE SEQUENCE [LARGE SCALE GENOMIC DNA]</scope>
    <source>
        <strain evidence="3">cv. Chardonnay</strain>
        <tissue evidence="2">Leaf</tissue>
    </source>
</reference>
<feature type="compositionally biased region" description="Basic residues" evidence="1">
    <location>
        <begin position="44"/>
        <end position="54"/>
    </location>
</feature>
<organism evidence="2 3">
    <name type="scientific">Vitis vinifera</name>
    <name type="common">Grape</name>
    <dbReference type="NCBI Taxonomy" id="29760"/>
    <lineage>
        <taxon>Eukaryota</taxon>
        <taxon>Viridiplantae</taxon>
        <taxon>Streptophyta</taxon>
        <taxon>Embryophyta</taxon>
        <taxon>Tracheophyta</taxon>
        <taxon>Spermatophyta</taxon>
        <taxon>Magnoliopsida</taxon>
        <taxon>eudicotyledons</taxon>
        <taxon>Gunneridae</taxon>
        <taxon>Pentapetalae</taxon>
        <taxon>rosids</taxon>
        <taxon>Vitales</taxon>
        <taxon>Vitaceae</taxon>
        <taxon>Viteae</taxon>
        <taxon>Vitis</taxon>
    </lineage>
</organism>
<feature type="compositionally biased region" description="Polar residues" evidence="1">
    <location>
        <begin position="1"/>
        <end position="12"/>
    </location>
</feature>
<proteinExistence type="predicted"/>
<evidence type="ECO:0000256" key="1">
    <source>
        <dbReference type="SAM" id="MobiDB-lite"/>
    </source>
</evidence>
<name>A0A438DND4_VITVI</name>